<protein>
    <recommendedName>
        <fullName evidence="4">ABC transporter domain-containing protein</fullName>
    </recommendedName>
</protein>
<dbReference type="SUPFAM" id="SSF52540">
    <property type="entry name" value="P-loop containing nucleoside triphosphate hydrolases"/>
    <property type="match status" value="1"/>
</dbReference>
<accession>A0A3M5DGZ0</accession>
<dbReference type="Pfam" id="PF00005">
    <property type="entry name" value="ABC_tran"/>
    <property type="match status" value="1"/>
</dbReference>
<dbReference type="GO" id="GO:0016887">
    <property type="term" value="F:ATP hydrolysis activity"/>
    <property type="evidence" value="ECO:0007669"/>
    <property type="project" value="InterPro"/>
</dbReference>
<dbReference type="PROSITE" id="PS50893">
    <property type="entry name" value="ABC_TRANSPORTER_2"/>
    <property type="match status" value="1"/>
</dbReference>
<feature type="domain" description="ABC transporter" evidence="4">
    <location>
        <begin position="3"/>
        <end position="236"/>
    </location>
</feature>
<dbReference type="InterPro" id="IPR027417">
    <property type="entry name" value="P-loop_NTPase"/>
</dbReference>
<evidence type="ECO:0000256" key="3">
    <source>
        <dbReference type="ARBA" id="ARBA00022840"/>
    </source>
</evidence>
<dbReference type="PANTHER" id="PTHR43023">
    <property type="entry name" value="PROTEIN TRIGALACTOSYLDIACYLGLYCEROL 3, CHLOROPLASTIC"/>
    <property type="match status" value="1"/>
</dbReference>
<dbReference type="InterPro" id="IPR017871">
    <property type="entry name" value="ABC_transporter-like_CS"/>
</dbReference>
<keyword evidence="3" id="KW-0067">ATP-binding</keyword>
<dbReference type="GO" id="GO:0005524">
    <property type="term" value="F:ATP binding"/>
    <property type="evidence" value="ECO:0007669"/>
    <property type="project" value="UniProtKB-KW"/>
</dbReference>
<gene>
    <name evidence="5" type="ORF">ALP65_02033</name>
</gene>
<dbReference type="PROSITE" id="PS00211">
    <property type="entry name" value="ABC_TRANSPORTER_1"/>
    <property type="match status" value="1"/>
</dbReference>
<reference evidence="5 6" key="1">
    <citation type="submission" date="2018-08" db="EMBL/GenBank/DDBJ databases">
        <title>Recombination of ecologically and evolutionarily significant loci maintains genetic cohesion in the Pseudomonas syringae species complex.</title>
        <authorList>
            <person name="Dillon M."/>
            <person name="Thakur S."/>
            <person name="Almeida R.N.D."/>
            <person name="Weir B.S."/>
            <person name="Guttman D.S."/>
        </authorList>
    </citation>
    <scope>NUCLEOTIDE SEQUENCE [LARGE SCALE GENOMIC DNA]</scope>
    <source>
        <strain evidence="5 6">ICMP 7846</strain>
    </source>
</reference>
<dbReference type="SUPFAM" id="SSF52440">
    <property type="entry name" value="PreATP-grasp domain"/>
    <property type="match status" value="1"/>
</dbReference>
<evidence type="ECO:0000259" key="4">
    <source>
        <dbReference type="PROSITE" id="PS50893"/>
    </source>
</evidence>
<evidence type="ECO:0000256" key="2">
    <source>
        <dbReference type="ARBA" id="ARBA00022741"/>
    </source>
</evidence>
<comment type="caution">
    <text evidence="5">The sequence shown here is derived from an EMBL/GenBank/DDBJ whole genome shotgun (WGS) entry which is preliminary data.</text>
</comment>
<organism evidence="5 6">
    <name type="scientific">Pseudomonas aeruginosa</name>
    <dbReference type="NCBI Taxonomy" id="287"/>
    <lineage>
        <taxon>Bacteria</taxon>
        <taxon>Pseudomonadati</taxon>
        <taxon>Pseudomonadota</taxon>
        <taxon>Gammaproteobacteria</taxon>
        <taxon>Pseudomonadales</taxon>
        <taxon>Pseudomonadaceae</taxon>
        <taxon>Pseudomonas</taxon>
    </lineage>
</organism>
<name>A0A3M5DGZ0_PSEAI</name>
<keyword evidence="1" id="KW-0813">Transport</keyword>
<evidence type="ECO:0000256" key="1">
    <source>
        <dbReference type="ARBA" id="ARBA00022448"/>
    </source>
</evidence>
<dbReference type="Gene3D" id="3.40.50.300">
    <property type="entry name" value="P-loop containing nucleotide triphosphate hydrolases"/>
    <property type="match status" value="1"/>
</dbReference>
<dbReference type="AlphaFoldDB" id="A0A3M5DGZ0"/>
<dbReference type="InterPro" id="IPR003439">
    <property type="entry name" value="ABC_transporter-like_ATP-bd"/>
</dbReference>
<dbReference type="InterPro" id="IPR016185">
    <property type="entry name" value="PreATP-grasp_dom_sf"/>
</dbReference>
<evidence type="ECO:0000313" key="5">
    <source>
        <dbReference type="EMBL" id="RMS49156.1"/>
    </source>
</evidence>
<keyword evidence="2" id="KW-0547">Nucleotide-binding</keyword>
<dbReference type="PANTHER" id="PTHR43023:SF3">
    <property type="entry name" value="PROTEIN TRIGALACTOSYLDIACYLGLYCEROL 3, CHLOROPLASTIC"/>
    <property type="match status" value="1"/>
</dbReference>
<evidence type="ECO:0000313" key="6">
    <source>
        <dbReference type="Proteomes" id="UP000270834"/>
    </source>
</evidence>
<dbReference type="EMBL" id="RBSQ01001015">
    <property type="protein sequence ID" value="RMS49156.1"/>
    <property type="molecule type" value="Genomic_DNA"/>
</dbReference>
<proteinExistence type="predicted"/>
<dbReference type="Proteomes" id="UP000270834">
    <property type="component" value="Unassembled WGS sequence"/>
</dbReference>
<sequence>MNLCLDSLLNGTQDPKAFGRVAVLFGGKSAEREVSLKSGAMVLQSLLAAGVDAFGIDIGEDLLQLPEERRSLVERRFGVLFQQGALFSSLTVVENVALPLIENAGLPRADAEHLAQVKLVLAGLPANAGDKYPASLSGGMIKRAALARALALDPDILFLDEPTAGLDPIGAAAFDNLIRTLRDALGLTVFLVTHDLDTLYTICDRVAVLSQKKVLVVDTLERVAATDDAWVREYFHGPRGRAAHQAAAVPENH</sequence>